<protein>
    <submittedName>
        <fullName evidence="2">Tropinesterase</fullName>
        <ecNumber evidence="2">3.1.1.10</ecNumber>
    </submittedName>
</protein>
<dbReference type="InterPro" id="IPR050266">
    <property type="entry name" value="AB_hydrolase_sf"/>
</dbReference>
<dbReference type="PANTHER" id="PTHR43798">
    <property type="entry name" value="MONOACYLGLYCEROL LIPASE"/>
    <property type="match status" value="1"/>
</dbReference>
<dbReference type="EMBL" id="OMKW01000001">
    <property type="protein sequence ID" value="SPF27937.1"/>
    <property type="molecule type" value="Genomic_DNA"/>
</dbReference>
<dbReference type="OrthoDB" id="9804723at2"/>
<dbReference type="InterPro" id="IPR029058">
    <property type="entry name" value="AB_hydrolase_fold"/>
</dbReference>
<dbReference type="EC" id="3.1.1.10" evidence="2"/>
<dbReference type="AlphaFoldDB" id="A0A2R8A6T1"/>
<keyword evidence="2" id="KW-0378">Hydrolase</keyword>
<reference evidence="2 3" key="1">
    <citation type="submission" date="2018-03" db="EMBL/GenBank/DDBJ databases">
        <authorList>
            <person name="Keele B.F."/>
        </authorList>
    </citation>
    <scope>NUCLEOTIDE SEQUENCE [LARGE SCALE GENOMIC DNA]</scope>
    <source>
        <strain evidence="2 3">CeCT 8812</strain>
    </source>
</reference>
<dbReference type="Pfam" id="PF12697">
    <property type="entry name" value="Abhydrolase_6"/>
    <property type="match status" value="1"/>
</dbReference>
<sequence>MTWTTRPRSKIAGQAAIDLGDGPYHILMLHGVGLRAEAWSAQIDAFAATARVIAPDMPGHGQSGLPASRLTLTDYVQCAADVLASLQGPTIVVGHSMGSMLALDLAGHHADAVCGVVALNAVFQRSAAARDAVIKRADALDGESTPDPTATLTRWFGDAPSAERNACATWLREVDPSAYKMAYTAFANSTSPTPEALAALPCPACFITGSAEPNSTPDMSTRMADLTPRGEVAIVEGAAHMMPMTHAAEVNRIISNFMSKVV</sequence>
<dbReference type="GO" id="GO:0050357">
    <property type="term" value="F:tropinesterase activity"/>
    <property type="evidence" value="ECO:0007669"/>
    <property type="project" value="UniProtKB-EC"/>
</dbReference>
<dbReference type="PRINTS" id="PR00111">
    <property type="entry name" value="ABHYDROLASE"/>
</dbReference>
<evidence type="ECO:0000313" key="3">
    <source>
        <dbReference type="Proteomes" id="UP000244932"/>
    </source>
</evidence>
<dbReference type="Gene3D" id="3.40.50.1820">
    <property type="entry name" value="alpha/beta hydrolase"/>
    <property type="match status" value="1"/>
</dbReference>
<dbReference type="Proteomes" id="UP000244932">
    <property type="component" value="Unassembled WGS sequence"/>
</dbReference>
<evidence type="ECO:0000313" key="2">
    <source>
        <dbReference type="EMBL" id="SPF27937.1"/>
    </source>
</evidence>
<evidence type="ECO:0000259" key="1">
    <source>
        <dbReference type="Pfam" id="PF12697"/>
    </source>
</evidence>
<dbReference type="RefSeq" id="WP_108780695.1">
    <property type="nucleotide sequence ID" value="NZ_OMKW01000001.1"/>
</dbReference>
<dbReference type="SUPFAM" id="SSF53474">
    <property type="entry name" value="alpha/beta-Hydrolases"/>
    <property type="match status" value="1"/>
</dbReference>
<gene>
    <name evidence="2" type="ORF">POI8812_00232</name>
</gene>
<dbReference type="InterPro" id="IPR000073">
    <property type="entry name" value="AB_hydrolase_1"/>
</dbReference>
<feature type="domain" description="AB hydrolase-1" evidence="1">
    <location>
        <begin position="26"/>
        <end position="252"/>
    </location>
</feature>
<keyword evidence="3" id="KW-1185">Reference proteome</keyword>
<proteinExistence type="predicted"/>
<name>A0A2R8A6T1_9RHOB</name>
<accession>A0A2R8A6T1</accession>
<organism evidence="2 3">
    <name type="scientific">Pontivivens insulae</name>
    <dbReference type="NCBI Taxonomy" id="1639689"/>
    <lineage>
        <taxon>Bacteria</taxon>
        <taxon>Pseudomonadati</taxon>
        <taxon>Pseudomonadota</taxon>
        <taxon>Alphaproteobacteria</taxon>
        <taxon>Rhodobacterales</taxon>
        <taxon>Paracoccaceae</taxon>
        <taxon>Pontivivens</taxon>
    </lineage>
</organism>